<dbReference type="InterPro" id="IPR029058">
    <property type="entry name" value="AB_hydrolase_fold"/>
</dbReference>
<dbReference type="KEGG" id="cact:HZ995_03030"/>
<name>A0A975EQT7_9RHOB</name>
<dbReference type="GO" id="GO:0046464">
    <property type="term" value="P:acylglycerol catabolic process"/>
    <property type="evidence" value="ECO:0007669"/>
    <property type="project" value="TreeGrafter"/>
</dbReference>
<dbReference type="GO" id="GO:0047372">
    <property type="term" value="F:monoacylglycerol lipase activity"/>
    <property type="evidence" value="ECO:0007669"/>
    <property type="project" value="TreeGrafter"/>
</dbReference>
<dbReference type="Gene3D" id="3.40.50.1820">
    <property type="entry name" value="alpha/beta hydrolase"/>
    <property type="match status" value="1"/>
</dbReference>
<dbReference type="Pfam" id="PF12697">
    <property type="entry name" value="Abhydrolase_6"/>
    <property type="match status" value="1"/>
</dbReference>
<proteinExistence type="predicted"/>
<dbReference type="GO" id="GO:0016020">
    <property type="term" value="C:membrane"/>
    <property type="evidence" value="ECO:0007669"/>
    <property type="project" value="TreeGrafter"/>
</dbReference>
<reference evidence="2" key="1">
    <citation type="submission" date="2020-07" db="EMBL/GenBank/DDBJ databases">
        <title>Genome sequences of bacteria associated with the marine, planktonic diatom Thalassiosira profunda strain ECT2AJA-044.</title>
        <authorList>
            <person name="Gargas C.B."/>
            <person name="Roberts W.R."/>
            <person name="Alverson A.J."/>
        </authorList>
    </citation>
    <scope>NUCLEOTIDE SEQUENCE</scope>
    <source>
        <strain evidence="2">ECT2AJA-044</strain>
    </source>
</reference>
<dbReference type="InterPro" id="IPR000073">
    <property type="entry name" value="AB_hydrolase_1"/>
</dbReference>
<dbReference type="PANTHER" id="PTHR43798:SF5">
    <property type="entry name" value="MONOACYLGLYCEROL LIPASE ABHD6"/>
    <property type="match status" value="1"/>
</dbReference>
<dbReference type="AlphaFoldDB" id="A0A975EQT7"/>
<accession>A0A975EQT7</accession>
<evidence type="ECO:0000313" key="3">
    <source>
        <dbReference type="Proteomes" id="UP000665026"/>
    </source>
</evidence>
<dbReference type="SUPFAM" id="SSF53474">
    <property type="entry name" value="alpha/beta-Hydrolases"/>
    <property type="match status" value="1"/>
</dbReference>
<sequence>MTTPFVRTFGDGPVPVFALHCSLAHSGSWGGVAMACDPYVTMQAMDLPGHGKSPQPTRPEEAAELAVAWAAETIETPMHLFGHSFGAYVALRLAVERPEKVLSLSLYEPVFFAAAREFDPEVYAARFSEMAELDDLMAAQDYEGAAKRFVQDWGGGLPWEMLPEEMRKMMAAGMPLVVGANEALIEDSANVLTRVPEISVPTLLMDGAESHPIVRPIQDSLAEKIAGAKRQTLAGVGHMGVISHPKDVAAAYLAHIGMGA</sequence>
<evidence type="ECO:0000259" key="1">
    <source>
        <dbReference type="Pfam" id="PF12697"/>
    </source>
</evidence>
<protein>
    <submittedName>
        <fullName evidence="2">Alpha/beta hydrolase</fullName>
    </submittedName>
</protein>
<dbReference type="PANTHER" id="PTHR43798">
    <property type="entry name" value="MONOACYLGLYCEROL LIPASE"/>
    <property type="match status" value="1"/>
</dbReference>
<gene>
    <name evidence="2" type="ORF">HZ995_03030</name>
</gene>
<dbReference type="InterPro" id="IPR050266">
    <property type="entry name" value="AB_hydrolase_sf"/>
</dbReference>
<organism evidence="2 3">
    <name type="scientific">Cognatishimia activa</name>
    <dbReference type="NCBI Taxonomy" id="1715691"/>
    <lineage>
        <taxon>Bacteria</taxon>
        <taxon>Pseudomonadati</taxon>
        <taxon>Pseudomonadota</taxon>
        <taxon>Alphaproteobacteria</taxon>
        <taxon>Rhodobacterales</taxon>
        <taxon>Paracoccaceae</taxon>
        <taxon>Cognatishimia</taxon>
    </lineage>
</organism>
<dbReference type="Proteomes" id="UP000665026">
    <property type="component" value="Chromosome"/>
</dbReference>
<dbReference type="RefSeq" id="WP_209357208.1">
    <property type="nucleotide sequence ID" value="NZ_CP060010.1"/>
</dbReference>
<dbReference type="EMBL" id="CP060010">
    <property type="protein sequence ID" value="QTN36509.1"/>
    <property type="molecule type" value="Genomic_DNA"/>
</dbReference>
<feature type="domain" description="AB hydrolase-1" evidence="1">
    <location>
        <begin position="19"/>
        <end position="251"/>
    </location>
</feature>
<evidence type="ECO:0000313" key="2">
    <source>
        <dbReference type="EMBL" id="QTN36509.1"/>
    </source>
</evidence>
<keyword evidence="2" id="KW-0378">Hydrolase</keyword>